<dbReference type="SUPFAM" id="SSF51445">
    <property type="entry name" value="(Trans)glycosidases"/>
    <property type="match status" value="1"/>
</dbReference>
<dbReference type="PANTHER" id="PTHR22762">
    <property type="entry name" value="ALPHA-GLUCOSIDASE"/>
    <property type="match status" value="1"/>
</dbReference>
<dbReference type="RefSeq" id="WP_255844690.1">
    <property type="nucleotide sequence ID" value="NZ_CP094358.1"/>
</dbReference>
<evidence type="ECO:0000313" key="8">
    <source>
        <dbReference type="Proteomes" id="UP000831290"/>
    </source>
</evidence>
<keyword evidence="2" id="KW-0326">Glycosidase</keyword>
<accession>A0A9E6ZPE6</accession>
<dbReference type="Pfam" id="PF21365">
    <property type="entry name" value="Glyco_hydro_31_3rd"/>
    <property type="match status" value="1"/>
</dbReference>
<comment type="similarity">
    <text evidence="1 2">Belongs to the glycosyl hydrolase 31 family.</text>
</comment>
<evidence type="ECO:0000256" key="2">
    <source>
        <dbReference type="RuleBase" id="RU361185"/>
    </source>
</evidence>
<dbReference type="EMBL" id="CP094358">
    <property type="protein sequence ID" value="UOB18454.1"/>
    <property type="molecule type" value="Genomic_DNA"/>
</dbReference>
<dbReference type="Pfam" id="PF17137">
    <property type="entry name" value="DUF5110"/>
    <property type="match status" value="1"/>
</dbReference>
<dbReference type="InterPro" id="IPR048395">
    <property type="entry name" value="Glyco_hydro_31_C"/>
</dbReference>
<dbReference type="SUPFAM" id="SSF51011">
    <property type="entry name" value="Glycosyl hydrolase domain"/>
    <property type="match status" value="1"/>
</dbReference>
<feature type="domain" description="Glycosyl hydrolase family 31 C-terminal" evidence="6">
    <location>
        <begin position="533"/>
        <end position="624"/>
    </location>
</feature>
<feature type="chain" id="PRO_5039525285" evidence="3">
    <location>
        <begin position="18"/>
        <end position="861"/>
    </location>
</feature>
<reference evidence="7" key="1">
    <citation type="submission" date="2022-03" db="EMBL/GenBank/DDBJ databases">
        <title>Description of Abyssus ytuae gen. nov., sp. nov., a novel member of the family Flavobacteriaceae isolated from the sediment of Mariana Trench.</title>
        <authorList>
            <person name="Zhang J."/>
            <person name="Xu X."/>
        </authorList>
    </citation>
    <scope>NUCLEOTIDE SEQUENCE</scope>
    <source>
        <strain evidence="7">MT3330</strain>
    </source>
</reference>
<evidence type="ECO:0000259" key="6">
    <source>
        <dbReference type="Pfam" id="PF21365"/>
    </source>
</evidence>
<dbReference type="Proteomes" id="UP000831290">
    <property type="component" value="Chromosome"/>
</dbReference>
<evidence type="ECO:0000256" key="1">
    <source>
        <dbReference type="ARBA" id="ARBA00007806"/>
    </source>
</evidence>
<feature type="domain" description="Glycoside hydrolase family 31 TIM barrel" evidence="4">
    <location>
        <begin position="215"/>
        <end position="524"/>
    </location>
</feature>
<dbReference type="KEGG" id="fbm:MQE35_03980"/>
<keyword evidence="3" id="KW-0732">Signal</keyword>
<proteinExistence type="inferred from homology"/>
<dbReference type="AlphaFoldDB" id="A0A9E6ZPE6"/>
<evidence type="ECO:0000259" key="5">
    <source>
        <dbReference type="Pfam" id="PF17137"/>
    </source>
</evidence>
<keyword evidence="8" id="KW-1185">Reference proteome</keyword>
<name>A0A9E6ZPE6_9FLAO</name>
<evidence type="ECO:0000256" key="3">
    <source>
        <dbReference type="SAM" id="SignalP"/>
    </source>
</evidence>
<sequence>MKLHVLFFFLISGWSIAVFPQQNPVANPASTIVWGNARFTVLTPEMIRMEYSQSGKFEDKASLVFINRNLPVPKFTKREKGKEIILKTDKLLLKYTNDGNPFHAENLFVRIEGSKHKKILWTPGTKDTLNLKGTLRTLDHARGWDYEKHLEQGILSRSGWALVDDSKTNLFDGSVDWNWVTQRTDSTAIDWYLFAYGNDYKKALNDYTKVAGKIPLPPKFAFGYWWSRYWTYNDNEFRELIKDIKGFGIPIDVLVIDMDWHYTYGLNERDPMGELKGWTGYTWNKDLFPEPQKFMAWTNKQHLKTALNLHPASGISNMEKHYEEFAGVYGFDTSKKEYIPFNMSDKKWAKTYFDVILKPMEEWGVDFWWLDWQQYLEDKNFKNLSNTWWLNYTFFTNMEKKEQRPLLFHRWGGMGNHRYQVGFSGDTYSSWESLDFLPYFTSTASNVGYGYWSHDIGGHFSNNGPTDGELYLRWIQYGVFSPILRTHSSKISEIERRFWMFPQYFHDMRGAIKLRYTLAPYIYHTAFQAYKTGISVCRPMYYDYPEKEKAYTYKGQYMFGDDILVSPVTTPLSKLNWLASKKIWLPEGDWFEYHSGTLLQGNREVERFYSQEEIPFFIKAGSIIHMNPEVKNLQEKPAVQVISFIPGTSRAKTELYGDDEATNEYQKGSFSTRTVIRENTSDRTMKITINPATGYYNGMPQKQAFELKLLNSTLPQAVIINGKTVKANYLSRELTVSVEIPEMPVTEKIDIEMIFDTSFADQLKIFNGNKGFLKRVVQATEKLKFEVASKNMIGTLPDPVYEVGNITNRIFYYPEKTYTLMERLNTLKSSMAGVLLSIPTLPPESVRPVIEYLELNNLNDK</sequence>
<dbReference type="Gene3D" id="3.20.20.80">
    <property type="entry name" value="Glycosidases"/>
    <property type="match status" value="1"/>
</dbReference>
<dbReference type="InterPro" id="IPR017853">
    <property type="entry name" value="GH"/>
</dbReference>
<evidence type="ECO:0000313" key="7">
    <source>
        <dbReference type="EMBL" id="UOB18454.1"/>
    </source>
</evidence>
<dbReference type="GO" id="GO:0006491">
    <property type="term" value="P:N-glycan processing"/>
    <property type="evidence" value="ECO:0007669"/>
    <property type="project" value="TreeGrafter"/>
</dbReference>
<dbReference type="Pfam" id="PF01055">
    <property type="entry name" value="Glyco_hydro_31_2nd"/>
    <property type="match status" value="1"/>
</dbReference>
<feature type="signal peptide" evidence="3">
    <location>
        <begin position="1"/>
        <end position="17"/>
    </location>
</feature>
<dbReference type="PANTHER" id="PTHR22762:SF89">
    <property type="entry name" value="ALPHA-XYLOSIDASE"/>
    <property type="match status" value="1"/>
</dbReference>
<evidence type="ECO:0000259" key="4">
    <source>
        <dbReference type="Pfam" id="PF01055"/>
    </source>
</evidence>
<dbReference type="InterPro" id="IPR000322">
    <property type="entry name" value="Glyco_hydro_31_TIM"/>
</dbReference>
<dbReference type="GO" id="GO:0090599">
    <property type="term" value="F:alpha-glucosidase activity"/>
    <property type="evidence" value="ECO:0007669"/>
    <property type="project" value="TreeGrafter"/>
</dbReference>
<keyword evidence="2 7" id="KW-0378">Hydrolase</keyword>
<feature type="domain" description="DUF5110" evidence="5">
    <location>
        <begin position="650"/>
        <end position="711"/>
    </location>
</feature>
<protein>
    <submittedName>
        <fullName evidence="7">Glycoside hydrolase family 31 protein</fullName>
    </submittedName>
</protein>
<gene>
    <name evidence="7" type="ORF">MQE35_03980</name>
</gene>
<dbReference type="Gene3D" id="2.60.40.1180">
    <property type="entry name" value="Golgi alpha-mannosidase II"/>
    <property type="match status" value="2"/>
</dbReference>
<dbReference type="CDD" id="cd06595">
    <property type="entry name" value="GH31_u1"/>
    <property type="match status" value="1"/>
</dbReference>
<dbReference type="InterPro" id="IPR013780">
    <property type="entry name" value="Glyco_hydro_b"/>
</dbReference>
<organism evidence="7 8">
    <name type="scientific">Abyssalbus ytuae</name>
    <dbReference type="NCBI Taxonomy" id="2926907"/>
    <lineage>
        <taxon>Bacteria</taxon>
        <taxon>Pseudomonadati</taxon>
        <taxon>Bacteroidota</taxon>
        <taxon>Flavobacteriia</taxon>
        <taxon>Flavobacteriales</taxon>
        <taxon>Flavobacteriaceae</taxon>
        <taxon>Abyssalbus</taxon>
    </lineage>
</organism>
<dbReference type="InterPro" id="IPR033403">
    <property type="entry name" value="DUF5110"/>
</dbReference>
<dbReference type="GO" id="GO:0005975">
    <property type="term" value="P:carbohydrate metabolic process"/>
    <property type="evidence" value="ECO:0007669"/>
    <property type="project" value="InterPro"/>
</dbReference>